<comment type="caution">
    <text evidence="1">The sequence shown here is derived from an EMBL/GenBank/DDBJ whole genome shotgun (WGS) entry which is preliminary data.</text>
</comment>
<evidence type="ECO:0008006" key="3">
    <source>
        <dbReference type="Google" id="ProtNLM"/>
    </source>
</evidence>
<organism evidence="1 2">
    <name type="scientific">Synaphobranchus kaupii</name>
    <name type="common">Kaup's arrowtooth eel</name>
    <dbReference type="NCBI Taxonomy" id="118154"/>
    <lineage>
        <taxon>Eukaryota</taxon>
        <taxon>Metazoa</taxon>
        <taxon>Chordata</taxon>
        <taxon>Craniata</taxon>
        <taxon>Vertebrata</taxon>
        <taxon>Euteleostomi</taxon>
        <taxon>Actinopterygii</taxon>
        <taxon>Neopterygii</taxon>
        <taxon>Teleostei</taxon>
        <taxon>Anguilliformes</taxon>
        <taxon>Synaphobranchidae</taxon>
        <taxon>Synaphobranchus</taxon>
    </lineage>
</organism>
<sequence>MSTSSLHSGPAVRSLKGIGGRSYHLHGILSAQPQRPESTSHIQYFAEEMKVFDQAESRGEAGRCLIALSQGMRSLANYTIKFCTLAVESGWKALAAFSWVSPIT</sequence>
<reference evidence="1" key="1">
    <citation type="journal article" date="2023" name="Science">
        <title>Genome structures resolve the early diversification of teleost fishes.</title>
        <authorList>
            <person name="Parey E."/>
            <person name="Louis A."/>
            <person name="Montfort J."/>
            <person name="Bouchez O."/>
            <person name="Roques C."/>
            <person name="Iampietro C."/>
            <person name="Lluch J."/>
            <person name="Castinel A."/>
            <person name="Donnadieu C."/>
            <person name="Desvignes T."/>
            <person name="Floi Bucao C."/>
            <person name="Jouanno E."/>
            <person name="Wen M."/>
            <person name="Mejri S."/>
            <person name="Dirks R."/>
            <person name="Jansen H."/>
            <person name="Henkel C."/>
            <person name="Chen W.J."/>
            <person name="Zahm M."/>
            <person name="Cabau C."/>
            <person name="Klopp C."/>
            <person name="Thompson A.W."/>
            <person name="Robinson-Rechavi M."/>
            <person name="Braasch I."/>
            <person name="Lecointre G."/>
            <person name="Bobe J."/>
            <person name="Postlethwait J.H."/>
            <person name="Berthelot C."/>
            <person name="Roest Crollius H."/>
            <person name="Guiguen Y."/>
        </authorList>
    </citation>
    <scope>NUCLEOTIDE SEQUENCE</scope>
    <source>
        <strain evidence="1">WJC10195</strain>
    </source>
</reference>
<dbReference type="Proteomes" id="UP001152622">
    <property type="component" value="Chromosome 4"/>
</dbReference>
<gene>
    <name evidence="1" type="ORF">SKAU_G00131000</name>
</gene>
<protein>
    <recommendedName>
        <fullName evidence="3">Retrotransposon gag domain-containing protein</fullName>
    </recommendedName>
</protein>
<dbReference type="AlphaFoldDB" id="A0A9Q1FQM0"/>
<keyword evidence="2" id="KW-1185">Reference proteome</keyword>
<evidence type="ECO:0000313" key="2">
    <source>
        <dbReference type="Proteomes" id="UP001152622"/>
    </source>
</evidence>
<evidence type="ECO:0000313" key="1">
    <source>
        <dbReference type="EMBL" id="KAJ8364269.1"/>
    </source>
</evidence>
<dbReference type="EMBL" id="JAINUF010000004">
    <property type="protein sequence ID" value="KAJ8364269.1"/>
    <property type="molecule type" value="Genomic_DNA"/>
</dbReference>
<accession>A0A9Q1FQM0</accession>
<name>A0A9Q1FQM0_SYNKA</name>
<proteinExistence type="predicted"/>